<evidence type="ECO:0000256" key="3">
    <source>
        <dbReference type="ARBA" id="ARBA00022723"/>
    </source>
</evidence>
<dbReference type="SMART" id="SM00184">
    <property type="entry name" value="RING"/>
    <property type="match status" value="1"/>
</dbReference>
<dbReference type="OrthoDB" id="9049620at2759"/>
<evidence type="ECO:0008006" key="13">
    <source>
        <dbReference type="Google" id="ProtNLM"/>
    </source>
</evidence>
<evidence type="ECO:0000256" key="2">
    <source>
        <dbReference type="ARBA" id="ARBA00022490"/>
    </source>
</evidence>
<dbReference type="PROSITE" id="PS50089">
    <property type="entry name" value="ZF_RING_2"/>
    <property type="match status" value="1"/>
</dbReference>
<organism evidence="11">
    <name type="scientific">Amphimedon queenslandica</name>
    <name type="common">Sponge</name>
    <dbReference type="NCBI Taxonomy" id="400682"/>
    <lineage>
        <taxon>Eukaryota</taxon>
        <taxon>Metazoa</taxon>
        <taxon>Porifera</taxon>
        <taxon>Demospongiae</taxon>
        <taxon>Heteroscleromorpha</taxon>
        <taxon>Haplosclerida</taxon>
        <taxon>Niphatidae</taxon>
        <taxon>Amphimedon</taxon>
    </lineage>
</organism>
<evidence type="ECO:0000259" key="10">
    <source>
        <dbReference type="PROSITE" id="PS50145"/>
    </source>
</evidence>
<accession>A0A1X7U7M6</accession>
<dbReference type="Gene3D" id="2.60.210.10">
    <property type="entry name" value="Apoptosis, Tumor Necrosis Factor Receptor Associated Protein 2, Chain A"/>
    <property type="match status" value="1"/>
</dbReference>
<dbReference type="PROSITE" id="PS00518">
    <property type="entry name" value="ZF_RING_1"/>
    <property type="match status" value="1"/>
</dbReference>
<dbReference type="GO" id="GO:0008270">
    <property type="term" value="F:zinc ion binding"/>
    <property type="evidence" value="ECO:0007669"/>
    <property type="project" value="UniProtKB-KW"/>
</dbReference>
<dbReference type="GO" id="GO:0009898">
    <property type="term" value="C:cytoplasmic side of plasma membrane"/>
    <property type="evidence" value="ECO:0007669"/>
    <property type="project" value="TreeGrafter"/>
</dbReference>
<keyword evidence="6 7" id="KW-0862">Zinc</keyword>
<dbReference type="PANTHER" id="PTHR10131">
    <property type="entry name" value="TNF RECEPTOR ASSOCIATED FACTOR"/>
    <property type="match status" value="1"/>
</dbReference>
<evidence type="ECO:0000259" key="9">
    <source>
        <dbReference type="PROSITE" id="PS50144"/>
    </source>
</evidence>
<dbReference type="EnsemblMetazoa" id="Aqu2.1.23780_001">
    <property type="protein sequence ID" value="Aqu2.1.23780_001"/>
    <property type="gene ID" value="Aqu2.1.23780"/>
</dbReference>
<dbReference type="Proteomes" id="UP000007879">
    <property type="component" value="Unassembled WGS sequence"/>
</dbReference>
<evidence type="ECO:0000259" key="8">
    <source>
        <dbReference type="PROSITE" id="PS50089"/>
    </source>
</evidence>
<evidence type="ECO:0000256" key="5">
    <source>
        <dbReference type="ARBA" id="ARBA00022771"/>
    </source>
</evidence>
<dbReference type="PROSITE" id="PS50144">
    <property type="entry name" value="MATH"/>
    <property type="match status" value="1"/>
</dbReference>
<feature type="zinc finger region" description="TRAF-type" evidence="7">
    <location>
        <begin position="109"/>
        <end position="150"/>
    </location>
</feature>
<dbReference type="InterPro" id="IPR008974">
    <property type="entry name" value="TRAF-like"/>
</dbReference>
<dbReference type="InterPro" id="IPR013083">
    <property type="entry name" value="Znf_RING/FYVE/PHD"/>
</dbReference>
<keyword evidence="5 7" id="KW-0863">Zinc-finger</keyword>
<evidence type="ECO:0000256" key="6">
    <source>
        <dbReference type="ARBA" id="ARBA00022833"/>
    </source>
</evidence>
<sequence length="398" mass="45285">MSSGEGGTESEYVESIEFVNPVPPELEIYCSICLDVLNEPHLTQCCGHHFCLSCLNAVKRKPCPLCKDQHLKAVLNKGLKRTINGLKVYCMHKSRGCPWTGELKDLSGHMQADKREGECPYVLLKCINDCGEMIQRLSLQNHEDVTCPKRPSSNPLEIARRVQALEAENESLKATVTQLKRANMTNEQIIAQLKLDLKSCTVDIAILKQQMLAMAQDDLPRLVTLNNQFTTPVEESFPTGGKRLVPYDFVFDNYARRCSNPELWFCSPFYTHPNGYKMCVRIAPQGLGNGEGTHVSVHSYLMKGEHDDMLMWPFRGAITIQLLNQLKDECHHEQMTDFNDRTPEQYCRRVTQVDRAGQGWGKSLFIAKSELHHDPIRQVQYLKDDCLKFRVVSVALRN</sequence>
<feature type="domain" description="MATH" evidence="9">
    <location>
        <begin position="244"/>
        <end position="393"/>
    </location>
</feature>
<dbReference type="PANTHER" id="PTHR10131:SF138">
    <property type="entry name" value="RE66324P"/>
    <property type="match status" value="1"/>
</dbReference>
<comment type="subcellular location">
    <subcellularLocation>
        <location evidence="1">Cytoplasm</location>
    </subcellularLocation>
</comment>
<evidence type="ECO:0000313" key="11">
    <source>
        <dbReference type="EnsemblMetazoa" id="Aqu2.1.23780_001"/>
    </source>
</evidence>
<dbReference type="KEGG" id="aqu:105313821"/>
<evidence type="ECO:0000313" key="12">
    <source>
        <dbReference type="Proteomes" id="UP000007879"/>
    </source>
</evidence>
<dbReference type="SUPFAM" id="SSF49599">
    <property type="entry name" value="TRAF domain-like"/>
    <property type="match status" value="2"/>
</dbReference>
<name>A0A1X7U7M6_AMPQE</name>
<dbReference type="InterPro" id="IPR001293">
    <property type="entry name" value="Znf_TRAF"/>
</dbReference>
<protein>
    <recommendedName>
        <fullName evidence="13">RING-type E3 ubiquitin transferase</fullName>
    </recommendedName>
</protein>
<feature type="domain" description="TRAF-type" evidence="10">
    <location>
        <begin position="109"/>
        <end position="150"/>
    </location>
</feature>
<feature type="domain" description="RING-type" evidence="8">
    <location>
        <begin position="30"/>
        <end position="67"/>
    </location>
</feature>
<dbReference type="OMA" id="IHASETY"/>
<keyword evidence="12" id="KW-1185">Reference proteome</keyword>
<dbReference type="EnsemblMetazoa" id="XM_011407557.2">
    <property type="protein sequence ID" value="XP_011405859.1"/>
    <property type="gene ID" value="LOC105313821"/>
</dbReference>
<dbReference type="InterPro" id="IPR049342">
    <property type="entry name" value="TRAF1-6_MATH_dom"/>
</dbReference>
<reference evidence="12" key="1">
    <citation type="journal article" date="2010" name="Nature">
        <title>The Amphimedon queenslandica genome and the evolution of animal complexity.</title>
        <authorList>
            <person name="Srivastava M."/>
            <person name="Simakov O."/>
            <person name="Chapman J."/>
            <person name="Fahey B."/>
            <person name="Gauthier M.E."/>
            <person name="Mitros T."/>
            <person name="Richards G.S."/>
            <person name="Conaco C."/>
            <person name="Dacre M."/>
            <person name="Hellsten U."/>
            <person name="Larroux C."/>
            <person name="Putnam N.H."/>
            <person name="Stanke M."/>
            <person name="Adamska M."/>
            <person name="Darling A."/>
            <person name="Degnan S.M."/>
            <person name="Oakley T.H."/>
            <person name="Plachetzki D.C."/>
            <person name="Zhai Y."/>
            <person name="Adamski M."/>
            <person name="Calcino A."/>
            <person name="Cummins S.F."/>
            <person name="Goodstein D.M."/>
            <person name="Harris C."/>
            <person name="Jackson D.J."/>
            <person name="Leys S.P."/>
            <person name="Shu S."/>
            <person name="Woodcroft B.J."/>
            <person name="Vervoort M."/>
            <person name="Kosik K.S."/>
            <person name="Manning G."/>
            <person name="Degnan B.M."/>
            <person name="Rokhsar D.S."/>
        </authorList>
    </citation>
    <scope>NUCLEOTIDE SEQUENCE [LARGE SCALE GENOMIC DNA]</scope>
</reference>
<evidence type="ECO:0000256" key="1">
    <source>
        <dbReference type="ARBA" id="ARBA00004496"/>
    </source>
</evidence>
<dbReference type="InterPro" id="IPR017907">
    <property type="entry name" value="Znf_RING_CS"/>
</dbReference>
<gene>
    <name evidence="11" type="primary">105313821</name>
</gene>
<dbReference type="InterPro" id="IPR002083">
    <property type="entry name" value="MATH/TRAF_dom"/>
</dbReference>
<reference evidence="11" key="2">
    <citation type="submission" date="2017-05" db="UniProtKB">
        <authorList>
            <consortium name="EnsemblMetazoa"/>
        </authorList>
    </citation>
    <scope>IDENTIFICATION</scope>
</reference>
<dbReference type="Pfam" id="PF21355">
    <property type="entry name" value="TRAF-mep_MATH"/>
    <property type="match status" value="1"/>
</dbReference>
<dbReference type="AlphaFoldDB" id="A0A1X7U7M6"/>
<dbReference type="SUPFAM" id="SSF57850">
    <property type="entry name" value="RING/U-box"/>
    <property type="match status" value="1"/>
</dbReference>
<proteinExistence type="predicted"/>
<dbReference type="InterPro" id="IPR001841">
    <property type="entry name" value="Znf_RING"/>
</dbReference>
<dbReference type="GO" id="GO:0043122">
    <property type="term" value="P:regulation of canonical NF-kappaB signal transduction"/>
    <property type="evidence" value="ECO:0007669"/>
    <property type="project" value="TreeGrafter"/>
</dbReference>
<evidence type="ECO:0000256" key="4">
    <source>
        <dbReference type="ARBA" id="ARBA00022737"/>
    </source>
</evidence>
<evidence type="ECO:0000256" key="7">
    <source>
        <dbReference type="PROSITE-ProRule" id="PRU00207"/>
    </source>
</evidence>
<dbReference type="GO" id="GO:0005737">
    <property type="term" value="C:cytoplasm"/>
    <property type="evidence" value="ECO:0007669"/>
    <property type="project" value="UniProtKB-SubCell"/>
</dbReference>
<dbReference type="GO" id="GO:0005164">
    <property type="term" value="F:tumor necrosis factor receptor binding"/>
    <property type="evidence" value="ECO:0007669"/>
    <property type="project" value="TreeGrafter"/>
</dbReference>
<dbReference type="InParanoid" id="A0A1X7U7M6"/>
<keyword evidence="4" id="KW-0677">Repeat</keyword>
<dbReference type="eggNOG" id="KOG0297">
    <property type="taxonomic scope" value="Eukaryota"/>
</dbReference>
<dbReference type="PROSITE" id="PS50145">
    <property type="entry name" value="ZF_TRAF"/>
    <property type="match status" value="1"/>
</dbReference>
<keyword evidence="2" id="KW-0963">Cytoplasm</keyword>
<keyword evidence="3 7" id="KW-0479">Metal-binding</keyword>
<dbReference type="Gene3D" id="3.30.40.10">
    <property type="entry name" value="Zinc/RING finger domain, C3HC4 (zinc finger)"/>
    <property type="match status" value="2"/>
</dbReference>